<sequence length="282" mass="32771">MLSKRDSELVNKLTPVSPALNHSATPPYFLILDWTGIEYGVAKIFNFDCSHRELTDDLKIEGLKNLISVNVGNNKITGLEILNCSKLRRLICSHNELKDLKIENCPNLERIYCSHNDLKKLDLTHLNNLKKLFCKNNPNLKDEDIKILPTTELLDAENFNEEEKKKKGNAQKFLEEKFSDKSTKIIDLSNEEINGSLDLKDYPNLQLFECSNNEIDRLNIENCPKLKEIYAYSNRLKELKINDFTKLEKLNCGFNKLEKLEIENCPELRYLYCNENNLKELK</sequence>
<reference evidence="1" key="1">
    <citation type="submission" date="2021-06" db="EMBL/GenBank/DDBJ databases">
        <authorList>
            <person name="Kallberg Y."/>
            <person name="Tangrot J."/>
            <person name="Rosling A."/>
        </authorList>
    </citation>
    <scope>NUCLEOTIDE SEQUENCE</scope>
    <source>
        <strain evidence="1">MA461A</strain>
    </source>
</reference>
<keyword evidence="2" id="KW-1185">Reference proteome</keyword>
<organism evidence="1 2">
    <name type="scientific">Racocetra persica</name>
    <dbReference type="NCBI Taxonomy" id="160502"/>
    <lineage>
        <taxon>Eukaryota</taxon>
        <taxon>Fungi</taxon>
        <taxon>Fungi incertae sedis</taxon>
        <taxon>Mucoromycota</taxon>
        <taxon>Glomeromycotina</taxon>
        <taxon>Glomeromycetes</taxon>
        <taxon>Diversisporales</taxon>
        <taxon>Gigasporaceae</taxon>
        <taxon>Racocetra</taxon>
    </lineage>
</organism>
<evidence type="ECO:0000313" key="2">
    <source>
        <dbReference type="Proteomes" id="UP000789920"/>
    </source>
</evidence>
<dbReference type="EMBL" id="CAJVQC010041968">
    <property type="protein sequence ID" value="CAG8774203.1"/>
    <property type="molecule type" value="Genomic_DNA"/>
</dbReference>
<protein>
    <submittedName>
        <fullName evidence="1">22317_t:CDS:1</fullName>
    </submittedName>
</protein>
<feature type="non-terminal residue" evidence="1">
    <location>
        <position position="282"/>
    </location>
</feature>
<name>A0ACA9R2V8_9GLOM</name>
<proteinExistence type="predicted"/>
<comment type="caution">
    <text evidence="1">The sequence shown here is derived from an EMBL/GenBank/DDBJ whole genome shotgun (WGS) entry which is preliminary data.</text>
</comment>
<gene>
    <name evidence="1" type="ORF">RPERSI_LOCUS16777</name>
</gene>
<dbReference type="Proteomes" id="UP000789920">
    <property type="component" value="Unassembled WGS sequence"/>
</dbReference>
<evidence type="ECO:0000313" key="1">
    <source>
        <dbReference type="EMBL" id="CAG8774203.1"/>
    </source>
</evidence>
<accession>A0ACA9R2V8</accession>